<feature type="domain" description="YprB ribonuclease H-like" evidence="1">
    <location>
        <begin position="39"/>
        <end position="203"/>
    </location>
</feature>
<protein>
    <recommendedName>
        <fullName evidence="1">YprB ribonuclease H-like domain-containing protein</fullName>
    </recommendedName>
</protein>
<dbReference type="SUPFAM" id="SSF53098">
    <property type="entry name" value="Ribonuclease H-like"/>
    <property type="match status" value="1"/>
</dbReference>
<dbReference type="InterPro" id="IPR012337">
    <property type="entry name" value="RNaseH-like_sf"/>
</dbReference>
<dbReference type="PANTHER" id="PTHR38462:SF1">
    <property type="entry name" value="YPRB RIBONUCLEASE H-LIKE DOMAIN-CONTAINING PROTEIN"/>
    <property type="match status" value="1"/>
</dbReference>
<accession>A0A371AUA3</accession>
<name>A0A371AUA3_9FIRM</name>
<sequence length="377" mass="44945">MLYNLTIIINGGSMITEITKLTPVLDFKYAKNFSYKESIFIDIETTGFSPASSFVYLIGCAYYDGEQWTLIQWFAKSYESEVKVISAFLEFISKYKTLISYNGIGFDLPYIKERCKKLNIPHSLDTVQHIDFYRVILPYKRFFRLNNLKQKTIEEFLSIQRQDKYNGSELISIYLQYLKTQDNNLIKLLLLHNHDDIKGLLSIIPMISYQYIFNGKFNIQNCMFDSLKLVNKLKQNEIIFELQLNIPVPKRISFGNDIFYLTVFQDIVKIKIKIYHGELKYFYKNYKDYYYLPKEDTSIHKSVAFYVDKNFRTQAKAANCYSRKSGHFLPQYEDLFSPYFKIDYFDKNMYFELTEEILSDYTLLKKYILHILSHFQH</sequence>
<evidence type="ECO:0000313" key="3">
    <source>
        <dbReference type="Proteomes" id="UP000255036"/>
    </source>
</evidence>
<dbReference type="InterPro" id="IPR036397">
    <property type="entry name" value="RNaseH_sf"/>
</dbReference>
<keyword evidence="3" id="KW-1185">Reference proteome</keyword>
<dbReference type="GO" id="GO:0003676">
    <property type="term" value="F:nucleic acid binding"/>
    <property type="evidence" value="ECO:0007669"/>
    <property type="project" value="InterPro"/>
</dbReference>
<comment type="caution">
    <text evidence="2">The sequence shown here is derived from an EMBL/GenBank/DDBJ whole genome shotgun (WGS) entry which is preliminary data.</text>
</comment>
<organism evidence="2 3">
    <name type="scientific">Anaerosacchariphilus polymeriproducens</name>
    <dbReference type="NCBI Taxonomy" id="1812858"/>
    <lineage>
        <taxon>Bacteria</taxon>
        <taxon>Bacillati</taxon>
        <taxon>Bacillota</taxon>
        <taxon>Clostridia</taxon>
        <taxon>Lachnospirales</taxon>
        <taxon>Lachnospiraceae</taxon>
        <taxon>Anaerosacchariphilus</taxon>
    </lineage>
</organism>
<reference evidence="2 3" key="1">
    <citation type="submission" date="2018-07" db="EMBL/GenBank/DDBJ databases">
        <title>Anaerosacharophilus polymeroproducens gen. nov. sp. nov., an anaerobic bacterium isolated from salt field.</title>
        <authorList>
            <person name="Kim W."/>
            <person name="Yang S.-H."/>
            <person name="Oh J."/>
            <person name="Lee J.-H."/>
            <person name="Kwon K.K."/>
        </authorList>
    </citation>
    <scope>NUCLEOTIDE SEQUENCE [LARGE SCALE GENOMIC DNA]</scope>
    <source>
        <strain evidence="2 3">MCWD5</strain>
    </source>
</reference>
<dbReference type="Pfam" id="PF13482">
    <property type="entry name" value="RNase_H_2"/>
    <property type="match status" value="1"/>
</dbReference>
<dbReference type="InterPro" id="IPR038720">
    <property type="entry name" value="YprB_RNase_H-like_dom"/>
</dbReference>
<proteinExistence type="predicted"/>
<dbReference type="Gene3D" id="3.30.420.10">
    <property type="entry name" value="Ribonuclease H-like superfamily/Ribonuclease H"/>
    <property type="match status" value="1"/>
</dbReference>
<dbReference type="PANTHER" id="PTHR38462">
    <property type="entry name" value="EXONUCLEASE-LIKE PROTEIN"/>
    <property type="match status" value="1"/>
</dbReference>
<evidence type="ECO:0000259" key="1">
    <source>
        <dbReference type="Pfam" id="PF13482"/>
    </source>
</evidence>
<gene>
    <name evidence="2" type="ORF">DWV06_12235</name>
</gene>
<dbReference type="Proteomes" id="UP000255036">
    <property type="component" value="Unassembled WGS sequence"/>
</dbReference>
<evidence type="ECO:0000313" key="2">
    <source>
        <dbReference type="EMBL" id="RDU23122.1"/>
    </source>
</evidence>
<dbReference type="AlphaFoldDB" id="A0A371AUA3"/>
<dbReference type="EMBL" id="QRCT01000034">
    <property type="protein sequence ID" value="RDU23122.1"/>
    <property type="molecule type" value="Genomic_DNA"/>
</dbReference>